<keyword evidence="2" id="KW-0805">Transcription regulation</keyword>
<feature type="domain" description="AP2/ERF" evidence="7">
    <location>
        <begin position="25"/>
        <end position="81"/>
    </location>
</feature>
<dbReference type="PANTHER" id="PTHR24330">
    <property type="entry name" value="HOMEOBOX PROTEIN BARH-LIKE"/>
    <property type="match status" value="1"/>
</dbReference>
<feature type="compositionally biased region" description="Low complexity" evidence="6">
    <location>
        <begin position="144"/>
        <end position="170"/>
    </location>
</feature>
<dbReference type="InterPro" id="IPR001471">
    <property type="entry name" value="AP2/ERF_dom"/>
</dbReference>
<dbReference type="Gene3D" id="3.30.730.10">
    <property type="entry name" value="AP2/ERF domain"/>
    <property type="match status" value="1"/>
</dbReference>
<evidence type="ECO:0000313" key="8">
    <source>
        <dbReference type="EMBL" id="SZX69553.1"/>
    </source>
</evidence>
<dbReference type="InterPro" id="IPR016177">
    <property type="entry name" value="DNA-bd_dom_sf"/>
</dbReference>
<dbReference type="SMART" id="SM00380">
    <property type="entry name" value="AP2"/>
    <property type="match status" value="1"/>
</dbReference>
<feature type="compositionally biased region" description="Polar residues" evidence="6">
    <location>
        <begin position="133"/>
        <end position="143"/>
    </location>
</feature>
<dbReference type="InterPro" id="IPR052145">
    <property type="entry name" value="Mediator/Homeobox_domain"/>
</dbReference>
<dbReference type="GO" id="GO:0003700">
    <property type="term" value="F:DNA-binding transcription factor activity"/>
    <property type="evidence" value="ECO:0007669"/>
    <property type="project" value="InterPro"/>
</dbReference>
<evidence type="ECO:0000256" key="5">
    <source>
        <dbReference type="ARBA" id="ARBA00023242"/>
    </source>
</evidence>
<protein>
    <recommendedName>
        <fullName evidence="7">AP2/ERF domain-containing protein</fullName>
    </recommendedName>
</protein>
<gene>
    <name evidence="8" type="ORF">BQ4739_LOCUS9854</name>
</gene>
<evidence type="ECO:0000259" key="7">
    <source>
        <dbReference type="PROSITE" id="PS51032"/>
    </source>
</evidence>
<comment type="subcellular location">
    <subcellularLocation>
        <location evidence="1">Nucleus</location>
    </subcellularLocation>
</comment>
<proteinExistence type="predicted"/>
<keyword evidence="3" id="KW-0238">DNA-binding</keyword>
<feature type="region of interest" description="Disordered" evidence="6">
    <location>
        <begin position="498"/>
        <end position="517"/>
    </location>
</feature>
<dbReference type="PANTHER" id="PTHR24330:SF19">
    <property type="entry name" value="MEDIATOR OF RNA POLYMERASE II TRANSCRIPTION SUBUNIT 29"/>
    <property type="match status" value="1"/>
</dbReference>
<dbReference type="Proteomes" id="UP000256970">
    <property type="component" value="Unassembled WGS sequence"/>
</dbReference>
<name>A0A383VXG8_TETOB</name>
<dbReference type="GO" id="GO:0005634">
    <property type="term" value="C:nucleus"/>
    <property type="evidence" value="ECO:0007669"/>
    <property type="project" value="UniProtKB-SubCell"/>
</dbReference>
<dbReference type="PROSITE" id="PS51032">
    <property type="entry name" value="AP2_ERF"/>
    <property type="match status" value="1"/>
</dbReference>
<sequence length="517" mass="54275">MAHTASPENSRLKDKETDGRIEGRRLRGLSWNKTHQLWRVRIYYNGKLRFVGRFEDAITAARAYDKAAVYLYGASAITNFGLEACLADPTEVGSCIVRAKEEAEQQNAARQAAGINSPLQHGKQQQQQQQQQAHSPPQQGTPNSAKSAAASAASHATGVPSPGSSSSRQSLSHMDALAMLTAAGDPMHHAATAALLNQQQHQQQHQQQQMHFAGDACSLLHQVSGMSVESLASITGNPAAAAAAATAGIPAASSCMLGSLGLYHLHPLQQQQQQQQQFSSVVSRSTSLPGLGLGTNTGLADAAEAARLAQQLLLATSQHQQNMQQQQQGVQQQQQQWPLQDLGFLGPAALQFSSFKSPCDDLQQSLAITAACNSQIFGTQHQVNLSVDCRPAIPAASPPTTAAGMANGLYNQHLLLQQQQQQHALLRQQLVQQQLQELAVQEAMLSSTGAAAAAAAAFPGNSTGGALPLGSSCGVLFAAGGPAACFAPAPGMSGSPPHLYTSTGSSGSLSSRWSMPL</sequence>
<evidence type="ECO:0000313" key="9">
    <source>
        <dbReference type="Proteomes" id="UP000256970"/>
    </source>
</evidence>
<evidence type="ECO:0000256" key="3">
    <source>
        <dbReference type="ARBA" id="ARBA00023125"/>
    </source>
</evidence>
<dbReference type="SUPFAM" id="SSF54171">
    <property type="entry name" value="DNA-binding domain"/>
    <property type="match status" value="1"/>
</dbReference>
<evidence type="ECO:0000256" key="6">
    <source>
        <dbReference type="SAM" id="MobiDB-lite"/>
    </source>
</evidence>
<dbReference type="EMBL" id="FNXT01000936">
    <property type="protein sequence ID" value="SZX69553.1"/>
    <property type="molecule type" value="Genomic_DNA"/>
</dbReference>
<organism evidence="8 9">
    <name type="scientific">Tetradesmus obliquus</name>
    <name type="common">Green alga</name>
    <name type="synonym">Acutodesmus obliquus</name>
    <dbReference type="NCBI Taxonomy" id="3088"/>
    <lineage>
        <taxon>Eukaryota</taxon>
        <taxon>Viridiplantae</taxon>
        <taxon>Chlorophyta</taxon>
        <taxon>core chlorophytes</taxon>
        <taxon>Chlorophyceae</taxon>
        <taxon>CS clade</taxon>
        <taxon>Sphaeropleales</taxon>
        <taxon>Scenedesmaceae</taxon>
        <taxon>Tetradesmus</taxon>
    </lineage>
</organism>
<keyword evidence="5" id="KW-0539">Nucleus</keyword>
<feature type="compositionally biased region" description="Low complexity" evidence="6">
    <location>
        <begin position="501"/>
        <end position="511"/>
    </location>
</feature>
<feature type="region of interest" description="Disordered" evidence="6">
    <location>
        <begin position="118"/>
        <end position="170"/>
    </location>
</feature>
<dbReference type="InterPro" id="IPR036955">
    <property type="entry name" value="AP2/ERF_dom_sf"/>
</dbReference>
<dbReference type="GO" id="GO:0003677">
    <property type="term" value="F:DNA binding"/>
    <property type="evidence" value="ECO:0007669"/>
    <property type="project" value="UniProtKB-KW"/>
</dbReference>
<evidence type="ECO:0000256" key="4">
    <source>
        <dbReference type="ARBA" id="ARBA00023163"/>
    </source>
</evidence>
<dbReference type="AlphaFoldDB" id="A0A383VXG8"/>
<keyword evidence="4" id="KW-0804">Transcription</keyword>
<dbReference type="STRING" id="3088.A0A383VXG8"/>
<reference evidence="8 9" key="1">
    <citation type="submission" date="2016-10" db="EMBL/GenBank/DDBJ databases">
        <authorList>
            <person name="Cai Z."/>
        </authorList>
    </citation>
    <scope>NUCLEOTIDE SEQUENCE [LARGE SCALE GENOMIC DNA]</scope>
</reference>
<accession>A0A383VXG8</accession>
<evidence type="ECO:0000256" key="2">
    <source>
        <dbReference type="ARBA" id="ARBA00023015"/>
    </source>
</evidence>
<evidence type="ECO:0000256" key="1">
    <source>
        <dbReference type="ARBA" id="ARBA00004123"/>
    </source>
</evidence>
<keyword evidence="9" id="KW-1185">Reference proteome</keyword>